<evidence type="ECO:0000313" key="2">
    <source>
        <dbReference type="Proteomes" id="UP001589830"/>
    </source>
</evidence>
<name>A0ABV6PXY7_9DEIN</name>
<gene>
    <name evidence="1" type="ORF">ACFFFP_00680</name>
</gene>
<evidence type="ECO:0008006" key="3">
    <source>
        <dbReference type="Google" id="ProtNLM"/>
    </source>
</evidence>
<proteinExistence type="predicted"/>
<comment type="caution">
    <text evidence="1">The sequence shown here is derived from an EMBL/GenBank/DDBJ whole genome shotgun (WGS) entry which is preliminary data.</text>
</comment>
<organism evidence="1 2">
    <name type="scientific">Thermus composti</name>
    <dbReference type="NCBI Taxonomy" id="532059"/>
    <lineage>
        <taxon>Bacteria</taxon>
        <taxon>Thermotogati</taxon>
        <taxon>Deinococcota</taxon>
        <taxon>Deinococci</taxon>
        <taxon>Thermales</taxon>
        <taxon>Thermaceae</taxon>
        <taxon>Thermus</taxon>
    </lineage>
</organism>
<evidence type="ECO:0000313" key="1">
    <source>
        <dbReference type="EMBL" id="MFC0594712.1"/>
    </source>
</evidence>
<protein>
    <recommendedName>
        <fullName evidence="3">Transcriptional regulator</fullName>
    </recommendedName>
</protein>
<dbReference type="RefSeq" id="WP_385883565.1">
    <property type="nucleotide sequence ID" value="NZ_JBHLTW010000003.1"/>
</dbReference>
<sequence>MALLYYLALEGPTSRMRLADLLYGHAASLQNLRVELHRLAQALGRPPFPKGQDPLVLPPWILLLKEGQGEALGGLEAVGGLEEWVQGVRMALEAPKPCGREALLEALEGMAPPGLLVLRGRLGSGAQGVAQELARRRDLPYRPRPHSTGLVYLEPPYPEEDLETLLRGRALLVLWLLPGEEPRFFLELRARYGAERTWVVDLPPLTWAEARKAWLQGLPFSQAAGAYFLSGGQPEWLPEFLSAPKTPRRPLAQLELFARLLPKPAREALERLAQVPGFFSREVAEALEAAPHLAALERKGWLVYDPGRGYRFAQEAERRLLATALPPGERERVWERLQGLLPRGALPRPSLVLLRGRRGRERASLPPEGKGVDPLGEGWAVALLNPGENPWLAVPSLGEEALWEVRGEAWAPEDGALYLGLRSGGREGWLALGEGAFALRLRVPAGPFRLGFRGLGVVEFTLGAYRLEEGEEALWALPPEEEAQKV</sequence>
<dbReference type="Proteomes" id="UP001589830">
    <property type="component" value="Unassembled WGS sequence"/>
</dbReference>
<keyword evidence="2" id="KW-1185">Reference proteome</keyword>
<accession>A0ABV6PXY7</accession>
<reference evidence="1 2" key="1">
    <citation type="submission" date="2024-09" db="EMBL/GenBank/DDBJ databases">
        <authorList>
            <person name="Sun Q."/>
            <person name="Mori K."/>
        </authorList>
    </citation>
    <scope>NUCLEOTIDE SEQUENCE [LARGE SCALE GENOMIC DNA]</scope>
    <source>
        <strain evidence="1 2">NCAIM B.02340</strain>
    </source>
</reference>
<dbReference type="EMBL" id="JBHLTW010000003">
    <property type="protein sequence ID" value="MFC0594712.1"/>
    <property type="molecule type" value="Genomic_DNA"/>
</dbReference>